<dbReference type="InterPro" id="IPR053959">
    <property type="entry name" value="YvlB/LiaX_N"/>
</dbReference>
<accession>A0A7Z7LE69</accession>
<organism evidence="2 3">
    <name type="scientific">Mesotoga infera</name>
    <dbReference type="NCBI Taxonomy" id="1236046"/>
    <lineage>
        <taxon>Bacteria</taxon>
        <taxon>Thermotogati</taxon>
        <taxon>Thermotogota</taxon>
        <taxon>Thermotogae</taxon>
        <taxon>Kosmotogales</taxon>
        <taxon>Kosmotogaceae</taxon>
        <taxon>Mesotoga</taxon>
    </lineage>
</organism>
<protein>
    <recommendedName>
        <fullName evidence="1">YvlB/LiaX N-terminal domain-containing protein</fullName>
    </recommendedName>
</protein>
<dbReference type="RefSeq" id="WP_169698357.1">
    <property type="nucleotide sequence ID" value="NZ_LS974202.1"/>
</dbReference>
<dbReference type="EMBL" id="LS974202">
    <property type="protein sequence ID" value="SSC11931.1"/>
    <property type="molecule type" value="Genomic_DNA"/>
</dbReference>
<evidence type="ECO:0000259" key="1">
    <source>
        <dbReference type="Pfam" id="PF22746"/>
    </source>
</evidence>
<evidence type="ECO:0000313" key="3">
    <source>
        <dbReference type="Proteomes" id="UP000250796"/>
    </source>
</evidence>
<evidence type="ECO:0000313" key="2">
    <source>
        <dbReference type="EMBL" id="SSC11931.1"/>
    </source>
</evidence>
<sequence length="120" mass="13480">MDKAEVTKILKLVADGKISPEQGTDLLGEFVETYSTTGSKRKFNIEVFNMNSGKIEANIKLPVRLASFVGNFIKEKDADFKIGNEKIDMNIKEVLEEVIKTGESVEIETDGRRITIRIED</sequence>
<gene>
    <name evidence="2" type="ORF">MESINF_0482</name>
</gene>
<dbReference type="AlphaFoldDB" id="A0A7Z7LE69"/>
<keyword evidence="3" id="KW-1185">Reference proteome</keyword>
<reference evidence="2 3" key="1">
    <citation type="submission" date="2017-01" db="EMBL/GenBank/DDBJ databases">
        <authorList>
            <person name="Erauso G."/>
        </authorList>
    </citation>
    <scope>NUCLEOTIDE SEQUENCE [LARGE SCALE GENOMIC DNA]</scope>
    <source>
        <strain evidence="2">MESINF1</strain>
    </source>
</reference>
<name>A0A7Z7LE69_9BACT</name>
<dbReference type="Pfam" id="PF22746">
    <property type="entry name" value="SHOCT-like_DUF2089-C"/>
    <property type="match status" value="1"/>
</dbReference>
<dbReference type="KEGG" id="minf:MESINF_0482"/>
<feature type="domain" description="YvlB/LiaX N-terminal" evidence="1">
    <location>
        <begin position="5"/>
        <end position="28"/>
    </location>
</feature>
<dbReference type="Proteomes" id="UP000250796">
    <property type="component" value="Chromosome MESINF"/>
</dbReference>
<proteinExistence type="predicted"/>